<proteinExistence type="predicted"/>
<dbReference type="InParanoid" id="A0A2G5D4Z7"/>
<protein>
    <submittedName>
        <fullName evidence="1">Uncharacterized protein</fullName>
    </submittedName>
</protein>
<evidence type="ECO:0000313" key="1">
    <source>
        <dbReference type="EMBL" id="PIA38582.1"/>
    </source>
</evidence>
<accession>A0A2G5D4Z7</accession>
<dbReference type="EMBL" id="KZ305044">
    <property type="protein sequence ID" value="PIA38582.1"/>
    <property type="molecule type" value="Genomic_DNA"/>
</dbReference>
<reference evidence="1 2" key="1">
    <citation type="submission" date="2017-09" db="EMBL/GenBank/DDBJ databases">
        <title>WGS assembly of Aquilegia coerulea Goldsmith.</title>
        <authorList>
            <person name="Hodges S."/>
            <person name="Kramer E."/>
            <person name="Nordborg M."/>
            <person name="Tomkins J."/>
            <person name="Borevitz J."/>
            <person name="Derieg N."/>
            <person name="Yan J."/>
            <person name="Mihaltcheva S."/>
            <person name="Hayes R.D."/>
            <person name="Rokhsar D."/>
        </authorList>
    </citation>
    <scope>NUCLEOTIDE SEQUENCE [LARGE SCALE GENOMIC DNA]</scope>
    <source>
        <strain evidence="2">cv. Goldsmith</strain>
    </source>
</reference>
<dbReference type="Proteomes" id="UP000230069">
    <property type="component" value="Unassembled WGS sequence"/>
</dbReference>
<organism evidence="1 2">
    <name type="scientific">Aquilegia coerulea</name>
    <name type="common">Rocky mountain columbine</name>
    <dbReference type="NCBI Taxonomy" id="218851"/>
    <lineage>
        <taxon>Eukaryota</taxon>
        <taxon>Viridiplantae</taxon>
        <taxon>Streptophyta</taxon>
        <taxon>Embryophyta</taxon>
        <taxon>Tracheophyta</taxon>
        <taxon>Spermatophyta</taxon>
        <taxon>Magnoliopsida</taxon>
        <taxon>Ranunculales</taxon>
        <taxon>Ranunculaceae</taxon>
        <taxon>Thalictroideae</taxon>
        <taxon>Aquilegia</taxon>
    </lineage>
</organism>
<gene>
    <name evidence="1" type="ORF">AQUCO_02700060v1</name>
</gene>
<evidence type="ECO:0000313" key="2">
    <source>
        <dbReference type="Proteomes" id="UP000230069"/>
    </source>
</evidence>
<keyword evidence="2" id="KW-1185">Reference proteome</keyword>
<name>A0A2G5D4Z7_AQUCA</name>
<dbReference type="AlphaFoldDB" id="A0A2G5D4Z7"/>
<sequence length="73" mass="8233">MQNASLSKILSIQFGENQQDLYAVYLDIPKHKFQTLKSSIPNYSHIKIFIFIISKVGLSLVENSSTPLSNVSF</sequence>